<dbReference type="OrthoDB" id="9767616at2"/>
<reference evidence="3 4" key="1">
    <citation type="submission" date="2018-05" db="EMBL/GenBank/DDBJ databases">
        <title>Complete genome sequence of Flagellimonas aquimarina ECD12 isolated from seaweed Ecklonia cava.</title>
        <authorList>
            <person name="Choi S."/>
            <person name="Seong C."/>
        </authorList>
    </citation>
    <scope>NUCLEOTIDE SEQUENCE [LARGE SCALE GENOMIC DNA]</scope>
    <source>
        <strain evidence="3 4">ECD12</strain>
    </source>
</reference>
<feature type="domain" description="CoA-binding" evidence="1">
    <location>
        <begin position="3"/>
        <end position="99"/>
    </location>
</feature>
<comment type="caution">
    <text evidence="3">The sequence shown here is derived from an EMBL/GenBank/DDBJ whole genome shotgun (WGS) entry which is preliminary data.</text>
</comment>
<dbReference type="Proteomes" id="UP000245762">
    <property type="component" value="Unassembled WGS sequence"/>
</dbReference>
<organism evidence="3 4">
    <name type="scientific">Flagellimonas aquimarina</name>
    <dbReference type="NCBI Taxonomy" id="2201895"/>
    <lineage>
        <taxon>Bacteria</taxon>
        <taxon>Pseudomonadati</taxon>
        <taxon>Bacteroidota</taxon>
        <taxon>Flavobacteriia</taxon>
        <taxon>Flavobacteriales</taxon>
        <taxon>Flavobacteriaceae</taxon>
        <taxon>Flagellimonas</taxon>
    </lineage>
</organism>
<evidence type="ECO:0000313" key="3">
    <source>
        <dbReference type="EMBL" id="PWL38409.1"/>
    </source>
</evidence>
<feature type="domain" description="2,4-diaminopentanoate dehydrogenase C-terminal" evidence="2">
    <location>
        <begin position="140"/>
        <end position="327"/>
    </location>
</feature>
<proteinExistence type="predicted"/>
<dbReference type="Gene3D" id="3.40.50.720">
    <property type="entry name" value="NAD(P)-binding Rossmann-like Domain"/>
    <property type="match status" value="1"/>
</dbReference>
<dbReference type="InterPro" id="IPR003781">
    <property type="entry name" value="CoA-bd"/>
</dbReference>
<dbReference type="Pfam" id="PF19328">
    <property type="entry name" value="DAP_DH_C"/>
    <property type="match status" value="1"/>
</dbReference>
<keyword evidence="4" id="KW-1185">Reference proteome</keyword>
<gene>
    <name evidence="3" type="ORF">DKG77_09070</name>
</gene>
<dbReference type="RefSeq" id="WP_109662337.1">
    <property type="nucleotide sequence ID" value="NZ_QGEG01000002.1"/>
</dbReference>
<accession>A0A316L0D2</accession>
<protein>
    <submittedName>
        <fullName evidence="3">Uncharacterized protein</fullName>
    </submittedName>
</protein>
<dbReference type="CDD" id="cd24146">
    <property type="entry name" value="nat-AmDH_N_like"/>
    <property type="match status" value="1"/>
</dbReference>
<dbReference type="SUPFAM" id="SSF51735">
    <property type="entry name" value="NAD(P)-binding Rossmann-fold domains"/>
    <property type="match status" value="1"/>
</dbReference>
<name>A0A316L0D2_9FLAO</name>
<evidence type="ECO:0000259" key="1">
    <source>
        <dbReference type="Pfam" id="PF02629"/>
    </source>
</evidence>
<evidence type="ECO:0000259" key="2">
    <source>
        <dbReference type="Pfam" id="PF19328"/>
    </source>
</evidence>
<dbReference type="AlphaFoldDB" id="A0A316L0D2"/>
<dbReference type="InterPro" id="IPR036291">
    <property type="entry name" value="NAD(P)-bd_dom_sf"/>
</dbReference>
<evidence type="ECO:0000313" key="4">
    <source>
        <dbReference type="Proteomes" id="UP000245762"/>
    </source>
</evidence>
<dbReference type="InterPro" id="IPR045760">
    <property type="entry name" value="DAP_DH_C"/>
</dbReference>
<dbReference type="EMBL" id="QGEG01000002">
    <property type="protein sequence ID" value="PWL38409.1"/>
    <property type="molecule type" value="Genomic_DNA"/>
</dbReference>
<sequence length="331" mass="35666">MITVIQIGLGPLGQQIGRYISEKTSICTTAAVDINKQLEGGDFGKLINGTPSNVLINNSVQNALEKLTKKPDVAIITTVSSIKKLEAQIEDVAKHGIPIVSTCEELSYPWEENPESSKNIEAICQKHKIACLGTGINPGFLMDYLPSVLSSVCKNIDSILVERIQDATPRRIPFQKKIGAGLDLKTFKAKEAEGTLRHVGLKESVYFLAKSLGFELDTVTEDLNPVIAENDIKTSAMEIQKGDARGVQQISYGYQNGGCKIEMNFKAAVGEPRSYDKITVKGVPSFTSEIDTGINGDIATCAITINSVKSILKAPPGLHTMATIGVPGYLN</sequence>
<dbReference type="Pfam" id="PF02629">
    <property type="entry name" value="CoA_binding"/>
    <property type="match status" value="1"/>
</dbReference>